<comment type="caution">
    <text evidence="1">The sequence shown here is derived from an EMBL/GenBank/DDBJ whole genome shotgun (WGS) entry which is preliminary data.</text>
</comment>
<evidence type="ECO:0000313" key="1">
    <source>
        <dbReference type="EMBL" id="GFR90926.1"/>
    </source>
</evidence>
<keyword evidence="2" id="KW-1185">Reference proteome</keyword>
<name>A0AAV4H051_9GAST</name>
<organism evidence="1 2">
    <name type="scientific">Elysia marginata</name>
    <dbReference type="NCBI Taxonomy" id="1093978"/>
    <lineage>
        <taxon>Eukaryota</taxon>
        <taxon>Metazoa</taxon>
        <taxon>Spiralia</taxon>
        <taxon>Lophotrochozoa</taxon>
        <taxon>Mollusca</taxon>
        <taxon>Gastropoda</taxon>
        <taxon>Heterobranchia</taxon>
        <taxon>Euthyneura</taxon>
        <taxon>Panpulmonata</taxon>
        <taxon>Sacoglossa</taxon>
        <taxon>Placobranchoidea</taxon>
        <taxon>Plakobranchidae</taxon>
        <taxon>Elysia</taxon>
    </lineage>
</organism>
<protein>
    <submittedName>
        <fullName evidence="1">Uncharacterized protein</fullName>
    </submittedName>
</protein>
<reference evidence="1 2" key="1">
    <citation type="journal article" date="2021" name="Elife">
        <title>Chloroplast acquisition without the gene transfer in kleptoplastic sea slugs, Plakobranchus ocellatus.</title>
        <authorList>
            <person name="Maeda T."/>
            <person name="Takahashi S."/>
            <person name="Yoshida T."/>
            <person name="Shimamura S."/>
            <person name="Takaki Y."/>
            <person name="Nagai Y."/>
            <person name="Toyoda A."/>
            <person name="Suzuki Y."/>
            <person name="Arimoto A."/>
            <person name="Ishii H."/>
            <person name="Satoh N."/>
            <person name="Nishiyama T."/>
            <person name="Hasebe M."/>
            <person name="Maruyama T."/>
            <person name="Minagawa J."/>
            <person name="Obokata J."/>
            <person name="Shigenobu S."/>
        </authorList>
    </citation>
    <scope>NUCLEOTIDE SEQUENCE [LARGE SCALE GENOMIC DNA]</scope>
</reference>
<evidence type="ECO:0000313" key="2">
    <source>
        <dbReference type="Proteomes" id="UP000762676"/>
    </source>
</evidence>
<dbReference type="AlphaFoldDB" id="A0AAV4H051"/>
<dbReference type="Proteomes" id="UP000762676">
    <property type="component" value="Unassembled WGS sequence"/>
</dbReference>
<accession>A0AAV4H051</accession>
<gene>
    <name evidence="1" type="ORF">ElyMa_004315700</name>
</gene>
<sequence length="246" mass="28085">MLPAETTESIMFAELFFAQGNRRMANRTANIDFNEIATHHNLLSNEQGGGMRVNDAKLTQITLKAHFVEWFPDQMREYKEERTAKRETFSSEQNMTDSAKVEIVTGLCRGLNTKVKLPFPGDAHGHRVLDVDPCDPKQSKKIETPMELTSREATGRPARVQEVLEKYVYDGEFRCRVYPGGFILKEATQEGASLHGQIKTQQVIATLCDRGHSSVKDFDEDEKGFYFNMHGRCKLELDAQIQHNWQ</sequence>
<proteinExistence type="predicted"/>
<dbReference type="EMBL" id="BMAT01008701">
    <property type="protein sequence ID" value="GFR90926.1"/>
    <property type="molecule type" value="Genomic_DNA"/>
</dbReference>